<dbReference type="InterPro" id="IPR012337">
    <property type="entry name" value="RNaseH-like_sf"/>
</dbReference>
<dbReference type="InterPro" id="IPR036236">
    <property type="entry name" value="Znf_C2H2_sf"/>
</dbReference>
<comment type="caution">
    <text evidence="13">The sequence shown here is derived from an EMBL/GenBank/DDBJ whole genome shotgun (WGS) entry which is preliminary data.</text>
</comment>
<name>A0AA38VUV1_9ASTR</name>
<keyword evidence="4 10" id="KW-0863">Zinc-finger</keyword>
<dbReference type="InterPro" id="IPR052035">
    <property type="entry name" value="ZnF_BED_domain_contain"/>
</dbReference>
<evidence type="ECO:0000256" key="7">
    <source>
        <dbReference type="ARBA" id="ARBA00023125"/>
    </source>
</evidence>
<keyword evidence="9" id="KW-0539">Nucleus</keyword>
<proteinExistence type="predicted"/>
<evidence type="ECO:0000256" key="11">
    <source>
        <dbReference type="SAM" id="MobiDB-lite"/>
    </source>
</evidence>
<dbReference type="GO" id="GO:0046983">
    <property type="term" value="F:protein dimerization activity"/>
    <property type="evidence" value="ECO:0007669"/>
    <property type="project" value="InterPro"/>
</dbReference>
<dbReference type="PANTHER" id="PTHR46481">
    <property type="entry name" value="ZINC FINGER BED DOMAIN-CONTAINING PROTEIN 4"/>
    <property type="match status" value="1"/>
</dbReference>
<feature type="region of interest" description="Disordered" evidence="11">
    <location>
        <begin position="1"/>
        <end position="45"/>
    </location>
</feature>
<evidence type="ECO:0000256" key="2">
    <source>
        <dbReference type="ARBA" id="ARBA00011738"/>
    </source>
</evidence>
<organism evidence="13 14">
    <name type="scientific">Centaurea solstitialis</name>
    <name type="common">yellow star-thistle</name>
    <dbReference type="NCBI Taxonomy" id="347529"/>
    <lineage>
        <taxon>Eukaryota</taxon>
        <taxon>Viridiplantae</taxon>
        <taxon>Streptophyta</taxon>
        <taxon>Embryophyta</taxon>
        <taxon>Tracheophyta</taxon>
        <taxon>Spermatophyta</taxon>
        <taxon>Magnoliopsida</taxon>
        <taxon>eudicotyledons</taxon>
        <taxon>Gunneridae</taxon>
        <taxon>Pentapetalae</taxon>
        <taxon>asterids</taxon>
        <taxon>campanulids</taxon>
        <taxon>Asterales</taxon>
        <taxon>Asteraceae</taxon>
        <taxon>Carduoideae</taxon>
        <taxon>Cardueae</taxon>
        <taxon>Centaureinae</taxon>
        <taxon>Centaurea</taxon>
    </lineage>
</organism>
<keyword evidence="5" id="KW-0862">Zinc</keyword>
<dbReference type="Proteomes" id="UP001172457">
    <property type="component" value="Unassembled WGS sequence"/>
</dbReference>
<dbReference type="EMBL" id="JARYMX010000161">
    <property type="protein sequence ID" value="KAJ9535682.1"/>
    <property type="molecule type" value="Genomic_DNA"/>
</dbReference>
<reference evidence="13" key="1">
    <citation type="submission" date="2023-03" db="EMBL/GenBank/DDBJ databases">
        <title>Chromosome-scale reference genome and RAD-based genetic map of yellow starthistle (Centaurea solstitialis) reveal putative structural variation and QTLs associated with invader traits.</title>
        <authorList>
            <person name="Reatini B."/>
            <person name="Cang F.A."/>
            <person name="Jiang Q."/>
            <person name="Mckibben M.T.W."/>
            <person name="Barker M.S."/>
            <person name="Rieseberg L.H."/>
            <person name="Dlugosch K.M."/>
        </authorList>
    </citation>
    <scope>NUCLEOTIDE SEQUENCE</scope>
    <source>
        <strain evidence="13">CAN-66</strain>
        <tissue evidence="13">Leaf</tissue>
    </source>
</reference>
<evidence type="ECO:0000313" key="14">
    <source>
        <dbReference type="Proteomes" id="UP001172457"/>
    </source>
</evidence>
<feature type="domain" description="BED-type" evidence="12">
    <location>
        <begin position="41"/>
        <end position="98"/>
    </location>
</feature>
<keyword evidence="8" id="KW-0804">Transcription</keyword>
<keyword evidence="6" id="KW-0805">Transcription regulation</keyword>
<dbReference type="AlphaFoldDB" id="A0AA38VUV1"/>
<protein>
    <recommendedName>
        <fullName evidence="12">BED-type domain-containing protein</fullName>
    </recommendedName>
</protein>
<dbReference type="InterPro" id="IPR025525">
    <property type="entry name" value="hAT-like_transposase_RNase-H"/>
</dbReference>
<dbReference type="InterPro" id="IPR008906">
    <property type="entry name" value="HATC_C_dom"/>
</dbReference>
<keyword evidence="3" id="KW-0479">Metal-binding</keyword>
<evidence type="ECO:0000256" key="10">
    <source>
        <dbReference type="PROSITE-ProRule" id="PRU00027"/>
    </source>
</evidence>
<dbReference type="InterPro" id="IPR003656">
    <property type="entry name" value="Znf_BED"/>
</dbReference>
<sequence length="673" mass="76498">MATTQESDVHPLGLGDSHGDEETTQPIPGGSEKTETKKKRRRSSEVWNEFTLIPSQPGETSYCTCNKCGHKFNAESKNGTGNLRRHVLTCQKKTTTEVGQFLVTSDKGILHTPKSNFNQDTFRELVVHAIIRHDLPFSFVEYEGIRNIFSYLESRRTTFTRNTAKSYTKKTYGKEMKRLRDELIACPSRICLTSDAWTSIATDGYLSLTAHYVDSNWVLRKKILNFSHFSPPHSGIALAEKITDMVTSWGIEKKLFSITLDNASANDSCVAILKTNFTSKNLLLHDGELFHVRCCAHILNLIVQDGLKEIDEAVIKIRDSVKYIRGSEGRKIKFRQCISQTSLESKKGLHQDVPTRWNSTYKMLSSAIYYRRALCYYKMCDSNYESCPTEEEWTRVEKISGFLGVFYEATNAFSGSLYPTSNLYFPHVFFIQLHLVERSKSSDKYMKKIAQQMLQKFSKYWSKFNLLLAIAVKALWSRVSRIIKGQEHTFPLFDEYVQHSTTMNTSSCSRGSGDQTMQHNGENSIQSKFFEELEQYTSSELDATSQKSQLELYLEEPTLSRTMSVDVLDFWKSQEFKYPDLARLARDVLCVPISTVASESAFSLGGRILDQYRSSMSPPTVEALACTRDWLFGGTVTTEVKPDEITENVLASYSNNEETNLSAAEVTNSNVVE</sequence>
<evidence type="ECO:0000256" key="5">
    <source>
        <dbReference type="ARBA" id="ARBA00022833"/>
    </source>
</evidence>
<dbReference type="SUPFAM" id="SSF53098">
    <property type="entry name" value="Ribonuclease H-like"/>
    <property type="match status" value="1"/>
</dbReference>
<comment type="subunit">
    <text evidence="2">Homodimer.</text>
</comment>
<dbReference type="GO" id="GO:0005634">
    <property type="term" value="C:nucleus"/>
    <property type="evidence" value="ECO:0007669"/>
    <property type="project" value="UniProtKB-SubCell"/>
</dbReference>
<evidence type="ECO:0000256" key="6">
    <source>
        <dbReference type="ARBA" id="ARBA00023015"/>
    </source>
</evidence>
<dbReference type="GO" id="GO:0003677">
    <property type="term" value="F:DNA binding"/>
    <property type="evidence" value="ECO:0007669"/>
    <property type="project" value="UniProtKB-KW"/>
</dbReference>
<dbReference type="SMART" id="SM00614">
    <property type="entry name" value="ZnF_BED"/>
    <property type="match status" value="1"/>
</dbReference>
<keyword evidence="7" id="KW-0238">DNA-binding</keyword>
<evidence type="ECO:0000259" key="12">
    <source>
        <dbReference type="PROSITE" id="PS50808"/>
    </source>
</evidence>
<comment type="subcellular location">
    <subcellularLocation>
        <location evidence="1">Nucleus</location>
    </subcellularLocation>
</comment>
<evidence type="ECO:0000256" key="3">
    <source>
        <dbReference type="ARBA" id="ARBA00022723"/>
    </source>
</evidence>
<dbReference type="PANTHER" id="PTHR46481:SF6">
    <property type="entry name" value="ZINC FINGER BED DOMAIN-CONTAINING PROTEIN RICESLEEPER 2-LIKE"/>
    <property type="match status" value="1"/>
</dbReference>
<dbReference type="Pfam" id="PF05699">
    <property type="entry name" value="Dimer_Tnp_hAT"/>
    <property type="match status" value="1"/>
</dbReference>
<gene>
    <name evidence="13" type="ORF">OSB04_un001165</name>
</gene>
<evidence type="ECO:0000256" key="1">
    <source>
        <dbReference type="ARBA" id="ARBA00004123"/>
    </source>
</evidence>
<accession>A0AA38VUV1</accession>
<evidence type="ECO:0000256" key="4">
    <source>
        <dbReference type="ARBA" id="ARBA00022771"/>
    </source>
</evidence>
<evidence type="ECO:0000313" key="13">
    <source>
        <dbReference type="EMBL" id="KAJ9535682.1"/>
    </source>
</evidence>
<dbReference type="Pfam" id="PF14372">
    <property type="entry name" value="hAT-like_RNase-H"/>
    <property type="match status" value="1"/>
</dbReference>
<keyword evidence="14" id="KW-1185">Reference proteome</keyword>
<evidence type="ECO:0000256" key="9">
    <source>
        <dbReference type="ARBA" id="ARBA00023242"/>
    </source>
</evidence>
<dbReference type="PROSITE" id="PS50808">
    <property type="entry name" value="ZF_BED"/>
    <property type="match status" value="1"/>
</dbReference>
<evidence type="ECO:0000256" key="8">
    <source>
        <dbReference type="ARBA" id="ARBA00023163"/>
    </source>
</evidence>
<dbReference type="GO" id="GO:0008270">
    <property type="term" value="F:zinc ion binding"/>
    <property type="evidence" value="ECO:0007669"/>
    <property type="project" value="UniProtKB-KW"/>
</dbReference>
<dbReference type="SUPFAM" id="SSF57667">
    <property type="entry name" value="beta-beta-alpha zinc fingers"/>
    <property type="match status" value="1"/>
</dbReference>